<evidence type="ECO:0000256" key="6">
    <source>
        <dbReference type="SAM" id="Phobius"/>
    </source>
</evidence>
<feature type="transmembrane region" description="Helical" evidence="6">
    <location>
        <begin position="192"/>
        <end position="213"/>
    </location>
</feature>
<dbReference type="GO" id="GO:0016020">
    <property type="term" value="C:membrane"/>
    <property type="evidence" value="ECO:0007669"/>
    <property type="project" value="UniProtKB-SubCell"/>
</dbReference>
<keyword evidence="3 6" id="KW-1133">Transmembrane helix</keyword>
<dbReference type="EMBL" id="CP086714">
    <property type="protein sequence ID" value="WOO76635.1"/>
    <property type="molecule type" value="Genomic_DNA"/>
</dbReference>
<sequence length="392" mass="42468">MAPSDKVDKLPPLTPGGLIGALALFAALFAVSFLFVMPFAGALVRLRANYNPKAVGFADGDGEERYIGPRINGLLSCMKRTITIEGWYGLYKGWVAVTLGGLITIFVTAVFIGGTLLTQMSKVTPGTKVPPPPSVAGMIVTSILYIPIMVAVAVPCKIIEVRAITTPYRLPWSIKGSLNILLSDRERANPTALYRTPGLVVVVLLRSLVFALLQHGLKNLLGLGHHMRKVAPKGDSVVERAVAALADNADKQPAGAPTWRWAVFFTICLLSAAWETPLLVIMAKLCVQPNLGRKDPLGAHAPVPTNDEEELDQLEREINGHEEVDDALRRETELESLRLAGGNEDDVITLRPATAEPYAGFMDALRKIQEEEGTPALYRGWYFTSIGACMGM</sequence>
<evidence type="ECO:0000256" key="2">
    <source>
        <dbReference type="ARBA" id="ARBA00022692"/>
    </source>
</evidence>
<dbReference type="SUPFAM" id="SSF103506">
    <property type="entry name" value="Mitochondrial carrier"/>
    <property type="match status" value="1"/>
</dbReference>
<organism evidence="7 8">
    <name type="scientific">Vanrija pseudolonga</name>
    <dbReference type="NCBI Taxonomy" id="143232"/>
    <lineage>
        <taxon>Eukaryota</taxon>
        <taxon>Fungi</taxon>
        <taxon>Dikarya</taxon>
        <taxon>Basidiomycota</taxon>
        <taxon>Agaricomycotina</taxon>
        <taxon>Tremellomycetes</taxon>
        <taxon>Trichosporonales</taxon>
        <taxon>Trichosporonaceae</taxon>
        <taxon>Vanrija</taxon>
    </lineage>
</organism>
<evidence type="ECO:0000256" key="1">
    <source>
        <dbReference type="ARBA" id="ARBA00004141"/>
    </source>
</evidence>
<dbReference type="PROSITE" id="PS50920">
    <property type="entry name" value="SOLCAR"/>
    <property type="match status" value="1"/>
</dbReference>
<keyword evidence="4 5" id="KW-0472">Membrane</keyword>
<keyword evidence="8" id="KW-1185">Reference proteome</keyword>
<evidence type="ECO:0000313" key="7">
    <source>
        <dbReference type="EMBL" id="WOO76635.1"/>
    </source>
</evidence>
<dbReference type="Gene3D" id="1.50.40.10">
    <property type="entry name" value="Mitochondrial carrier domain"/>
    <property type="match status" value="1"/>
</dbReference>
<dbReference type="AlphaFoldDB" id="A0AAF1BGR8"/>
<proteinExistence type="predicted"/>
<evidence type="ECO:0000313" key="8">
    <source>
        <dbReference type="Proteomes" id="UP000827549"/>
    </source>
</evidence>
<dbReference type="RefSeq" id="XP_062622667.1">
    <property type="nucleotide sequence ID" value="XM_062766683.1"/>
</dbReference>
<dbReference type="GeneID" id="87803521"/>
<feature type="transmembrane region" description="Helical" evidence="6">
    <location>
        <begin position="94"/>
        <end position="114"/>
    </location>
</feature>
<accession>A0AAF1BGR8</accession>
<comment type="subcellular location">
    <subcellularLocation>
        <location evidence="1">Membrane</location>
        <topology evidence="1">Multi-pass membrane protein</topology>
    </subcellularLocation>
</comment>
<evidence type="ECO:0000256" key="5">
    <source>
        <dbReference type="PROSITE-ProRule" id="PRU00282"/>
    </source>
</evidence>
<gene>
    <name evidence="7" type="ORF">LOC62_01G000262</name>
</gene>
<evidence type="ECO:0000256" key="3">
    <source>
        <dbReference type="ARBA" id="ARBA00022989"/>
    </source>
</evidence>
<dbReference type="InterPro" id="IPR023395">
    <property type="entry name" value="MCP_dom_sf"/>
</dbReference>
<feature type="repeat" description="Solcar" evidence="5">
    <location>
        <begin position="15"/>
        <end position="118"/>
    </location>
</feature>
<evidence type="ECO:0000256" key="4">
    <source>
        <dbReference type="ARBA" id="ARBA00023136"/>
    </source>
</evidence>
<feature type="transmembrane region" description="Helical" evidence="6">
    <location>
        <begin position="261"/>
        <end position="287"/>
    </location>
</feature>
<feature type="transmembrane region" description="Helical" evidence="6">
    <location>
        <begin position="20"/>
        <end position="44"/>
    </location>
</feature>
<dbReference type="InterPro" id="IPR018108">
    <property type="entry name" value="MCP_transmembrane"/>
</dbReference>
<feature type="transmembrane region" description="Helical" evidence="6">
    <location>
        <begin position="134"/>
        <end position="154"/>
    </location>
</feature>
<reference evidence="7" key="1">
    <citation type="submission" date="2023-10" db="EMBL/GenBank/DDBJ databases">
        <authorList>
            <person name="Noh H."/>
        </authorList>
    </citation>
    <scope>NUCLEOTIDE SEQUENCE</scope>
    <source>
        <strain evidence="7">DUCC4014</strain>
    </source>
</reference>
<protein>
    <submittedName>
        <fullName evidence="7">Uncharacterized protein</fullName>
    </submittedName>
</protein>
<dbReference type="Proteomes" id="UP000827549">
    <property type="component" value="Chromosome 1"/>
</dbReference>
<keyword evidence="2 5" id="KW-0812">Transmembrane</keyword>
<name>A0AAF1BGR8_9TREE</name>